<keyword evidence="2" id="KW-1185">Reference proteome</keyword>
<evidence type="ECO:0000313" key="2">
    <source>
        <dbReference type="Proteomes" id="UP001186974"/>
    </source>
</evidence>
<accession>A0ACC3DV93</accession>
<gene>
    <name evidence="1" type="ORF">LTS18_000772</name>
</gene>
<feature type="non-terminal residue" evidence="1">
    <location>
        <position position="244"/>
    </location>
</feature>
<protein>
    <submittedName>
        <fullName evidence="1">Uncharacterized protein</fullName>
    </submittedName>
</protein>
<sequence>MHFSQALGTRLGQQTGYFNYNPRHVRYVGSQEQFIVYKESLHQHQAIFFKHEDILQSFFKHEDILQSFFKASTSTRTSSAAPATSDAPDGSPYNGGQSILSVINDWRATVPVPTLKWSNTLEANALKTGQDNGGVNQNHELNPGTYAQVIAPGMLSAGSYNLKGDTPFELSYVAWLCERPTTALTGGTVDQCQLVKDILNIQYSGTGHADILRTSGYKTIGCAFVKNPNAAASSPYQGIWTCDL</sequence>
<dbReference type="Proteomes" id="UP001186974">
    <property type="component" value="Unassembled WGS sequence"/>
</dbReference>
<evidence type="ECO:0000313" key="1">
    <source>
        <dbReference type="EMBL" id="KAK3080498.1"/>
    </source>
</evidence>
<organism evidence="1 2">
    <name type="scientific">Coniosporium uncinatum</name>
    <dbReference type="NCBI Taxonomy" id="93489"/>
    <lineage>
        <taxon>Eukaryota</taxon>
        <taxon>Fungi</taxon>
        <taxon>Dikarya</taxon>
        <taxon>Ascomycota</taxon>
        <taxon>Pezizomycotina</taxon>
        <taxon>Dothideomycetes</taxon>
        <taxon>Dothideomycetes incertae sedis</taxon>
        <taxon>Coniosporium</taxon>
    </lineage>
</organism>
<dbReference type="EMBL" id="JAWDJW010000535">
    <property type="protein sequence ID" value="KAK3080498.1"/>
    <property type="molecule type" value="Genomic_DNA"/>
</dbReference>
<comment type="caution">
    <text evidence="1">The sequence shown here is derived from an EMBL/GenBank/DDBJ whole genome shotgun (WGS) entry which is preliminary data.</text>
</comment>
<name>A0ACC3DV93_9PEZI</name>
<reference evidence="1" key="1">
    <citation type="submission" date="2024-09" db="EMBL/GenBank/DDBJ databases">
        <title>Black Yeasts Isolated from many extreme environments.</title>
        <authorList>
            <person name="Coleine C."/>
            <person name="Stajich J.E."/>
            <person name="Selbmann L."/>
        </authorList>
    </citation>
    <scope>NUCLEOTIDE SEQUENCE</scope>
    <source>
        <strain evidence="1">CCFEE 5737</strain>
    </source>
</reference>
<proteinExistence type="predicted"/>